<evidence type="ECO:0000256" key="1">
    <source>
        <dbReference type="SAM" id="MobiDB-lite"/>
    </source>
</evidence>
<name>A0A067T2S1_GALM3</name>
<gene>
    <name evidence="2" type="ORF">GALMADRAFT_142441</name>
</gene>
<dbReference type="OrthoDB" id="3109133at2759"/>
<proteinExistence type="predicted"/>
<reference evidence="3" key="1">
    <citation type="journal article" date="2014" name="Proc. Natl. Acad. Sci. U.S.A.">
        <title>Extensive sampling of basidiomycete genomes demonstrates inadequacy of the white-rot/brown-rot paradigm for wood decay fungi.</title>
        <authorList>
            <person name="Riley R."/>
            <person name="Salamov A.A."/>
            <person name="Brown D.W."/>
            <person name="Nagy L.G."/>
            <person name="Floudas D."/>
            <person name="Held B.W."/>
            <person name="Levasseur A."/>
            <person name="Lombard V."/>
            <person name="Morin E."/>
            <person name="Otillar R."/>
            <person name="Lindquist E.A."/>
            <person name="Sun H."/>
            <person name="LaButti K.M."/>
            <person name="Schmutz J."/>
            <person name="Jabbour D."/>
            <person name="Luo H."/>
            <person name="Baker S.E."/>
            <person name="Pisabarro A.G."/>
            <person name="Walton J.D."/>
            <person name="Blanchette R.A."/>
            <person name="Henrissat B."/>
            <person name="Martin F."/>
            <person name="Cullen D."/>
            <person name="Hibbett D.S."/>
            <person name="Grigoriev I.V."/>
        </authorList>
    </citation>
    <scope>NUCLEOTIDE SEQUENCE [LARGE SCALE GENOMIC DNA]</scope>
    <source>
        <strain evidence="3">CBS 339.88</strain>
    </source>
</reference>
<dbReference type="Proteomes" id="UP000027222">
    <property type="component" value="Unassembled WGS sequence"/>
</dbReference>
<accession>A0A067T2S1</accession>
<dbReference type="HOGENOM" id="CLU_1731595_0_0_1"/>
<keyword evidence="3" id="KW-1185">Reference proteome</keyword>
<feature type="region of interest" description="Disordered" evidence="1">
    <location>
        <begin position="126"/>
        <end position="151"/>
    </location>
</feature>
<evidence type="ECO:0000313" key="2">
    <source>
        <dbReference type="EMBL" id="KDR73328.1"/>
    </source>
</evidence>
<sequence length="151" mass="16263">MESNTENVTTISTSTAGNHRASREYKLDKDTSIMISCPNDSATIVSGTATNMLRLVAEAIDLKWFKPATKEIGVMGPAHSTTMTAKGRISDDKHITVVYKPGGAKTEHLYLTPNEDNSTVSEATRLDTTRPTKYVLNGNNAGGKTQGTKDT</sequence>
<dbReference type="EMBL" id="KL142386">
    <property type="protein sequence ID" value="KDR73328.1"/>
    <property type="molecule type" value="Genomic_DNA"/>
</dbReference>
<evidence type="ECO:0000313" key="3">
    <source>
        <dbReference type="Proteomes" id="UP000027222"/>
    </source>
</evidence>
<dbReference type="AlphaFoldDB" id="A0A067T2S1"/>
<organism evidence="2 3">
    <name type="scientific">Galerina marginata (strain CBS 339.88)</name>
    <dbReference type="NCBI Taxonomy" id="685588"/>
    <lineage>
        <taxon>Eukaryota</taxon>
        <taxon>Fungi</taxon>
        <taxon>Dikarya</taxon>
        <taxon>Basidiomycota</taxon>
        <taxon>Agaricomycotina</taxon>
        <taxon>Agaricomycetes</taxon>
        <taxon>Agaricomycetidae</taxon>
        <taxon>Agaricales</taxon>
        <taxon>Agaricineae</taxon>
        <taxon>Strophariaceae</taxon>
        <taxon>Galerina</taxon>
    </lineage>
</organism>
<protein>
    <submittedName>
        <fullName evidence="2">Uncharacterized protein</fullName>
    </submittedName>
</protein>